<gene>
    <name evidence="1" type="ORF">ACG04Q_06115</name>
</gene>
<evidence type="ECO:0000313" key="1">
    <source>
        <dbReference type="EMBL" id="MFG6461142.1"/>
    </source>
</evidence>
<protein>
    <submittedName>
        <fullName evidence="1">Zf-HC2 domain-containing protein</fullName>
    </submittedName>
</protein>
<reference evidence="1 2" key="1">
    <citation type="submission" date="2024-08" db="EMBL/GenBank/DDBJ databases">
        <authorList>
            <person name="Lu H."/>
        </authorList>
    </citation>
    <scope>NUCLEOTIDE SEQUENCE [LARGE SCALE GENOMIC DNA]</scope>
    <source>
        <strain evidence="1 2">DXS20W</strain>
    </source>
</reference>
<keyword evidence="2" id="KW-1185">Reference proteome</keyword>
<comment type="caution">
    <text evidence="1">The sequence shown here is derived from an EMBL/GenBank/DDBJ whole genome shotgun (WGS) entry which is preliminary data.</text>
</comment>
<dbReference type="EMBL" id="JBIGHX010000002">
    <property type="protein sequence ID" value="MFG6461142.1"/>
    <property type="molecule type" value="Genomic_DNA"/>
</dbReference>
<proteinExistence type="predicted"/>
<dbReference type="Proteomes" id="UP001606302">
    <property type="component" value="Unassembled WGS sequence"/>
</dbReference>
<evidence type="ECO:0000313" key="2">
    <source>
        <dbReference type="Proteomes" id="UP001606302"/>
    </source>
</evidence>
<accession>A0ABW7GGR7</accession>
<organism evidence="1 2">
    <name type="scientific">Pelomonas lactea</name>
    <dbReference type="NCBI Taxonomy" id="3299030"/>
    <lineage>
        <taxon>Bacteria</taxon>
        <taxon>Pseudomonadati</taxon>
        <taxon>Pseudomonadota</taxon>
        <taxon>Betaproteobacteria</taxon>
        <taxon>Burkholderiales</taxon>
        <taxon>Sphaerotilaceae</taxon>
        <taxon>Roseateles</taxon>
    </lineage>
</organism>
<sequence length="64" mass="7581">MIKLKITCREATRILLNGEDRTLPLAERLSLRLHQRACGNCRRFARQVALMRQASARWRHYSED</sequence>
<name>A0ABW7GGR7_9BURK</name>
<dbReference type="RefSeq" id="WP_394510002.1">
    <property type="nucleotide sequence ID" value="NZ_JBIGHX010000002.1"/>
</dbReference>